<evidence type="ECO:0000256" key="1">
    <source>
        <dbReference type="SAM" id="Phobius"/>
    </source>
</evidence>
<evidence type="ECO:0000259" key="2">
    <source>
        <dbReference type="PROSITE" id="PS50206"/>
    </source>
</evidence>
<dbReference type="PANTHER" id="PTHR43031">
    <property type="entry name" value="FAD-DEPENDENT OXIDOREDUCTASE"/>
    <property type="match status" value="1"/>
</dbReference>
<dbReference type="InterPro" id="IPR001763">
    <property type="entry name" value="Rhodanese-like_dom"/>
</dbReference>
<reference evidence="3 4" key="1">
    <citation type="submission" date="2016-09" db="EMBL/GenBank/DDBJ databases">
        <title>Genome Sequence of the Lactobacillus fermentum strain NCC2970 (CNCM I-5068).</title>
        <authorList>
            <person name="Barretto C."/>
            <person name="Ngom-Bru C."/>
            <person name="Genevaz A."/>
            <person name="Fournier C."/>
            <person name="Moine D."/>
            <person name="Kassam M."/>
            <person name="Iltis A."/>
            <person name="Sagory-Zalkind P."/>
            <person name="Faucherand G."/>
            <person name="Descombes P."/>
            <person name="Duboux S."/>
        </authorList>
    </citation>
    <scope>NUCLEOTIDE SEQUENCE [LARGE SCALE GENOMIC DNA]</scope>
    <source>
        <strain evidence="3 4">NCC2970</strain>
    </source>
</reference>
<dbReference type="SUPFAM" id="SSF52821">
    <property type="entry name" value="Rhodanese/Cell cycle control phosphatase"/>
    <property type="match status" value="1"/>
</dbReference>
<dbReference type="Gene3D" id="3.40.250.10">
    <property type="entry name" value="Rhodanese-like domain"/>
    <property type="match status" value="1"/>
</dbReference>
<evidence type="ECO:0000313" key="4">
    <source>
        <dbReference type="Proteomes" id="UP000094714"/>
    </source>
</evidence>
<dbReference type="PANTHER" id="PTHR43031:SF18">
    <property type="entry name" value="RHODANESE-RELATED SULFURTRANSFERASES"/>
    <property type="match status" value="1"/>
</dbReference>
<dbReference type="PROSITE" id="PS50206">
    <property type="entry name" value="RHODANESE_3"/>
    <property type="match status" value="1"/>
</dbReference>
<protein>
    <submittedName>
        <fullName evidence="3">Rhodanese domain-containing protein</fullName>
    </submittedName>
</protein>
<dbReference type="CDD" id="cd00158">
    <property type="entry name" value="RHOD"/>
    <property type="match status" value="1"/>
</dbReference>
<dbReference type="InterPro" id="IPR050229">
    <property type="entry name" value="GlpE_sulfurtransferase"/>
</dbReference>
<dbReference type="PATRIC" id="fig|1613.112.peg.308"/>
<keyword evidence="1" id="KW-0812">Transmembrane</keyword>
<proteinExistence type="predicted"/>
<dbReference type="InterPro" id="IPR036873">
    <property type="entry name" value="Rhodanese-like_dom_sf"/>
</dbReference>
<accession>A0A1D7ZV98</accession>
<dbReference type="Pfam" id="PF00581">
    <property type="entry name" value="Rhodanese"/>
    <property type="match status" value="1"/>
</dbReference>
<dbReference type="AlphaFoldDB" id="A0A1D7ZV98"/>
<dbReference type="SMART" id="SM00450">
    <property type="entry name" value="RHOD"/>
    <property type="match status" value="1"/>
</dbReference>
<keyword evidence="1" id="KW-0472">Membrane</keyword>
<evidence type="ECO:0000313" key="3">
    <source>
        <dbReference type="EMBL" id="AOR73768.1"/>
    </source>
</evidence>
<organism evidence="3 4">
    <name type="scientific">Limosilactobacillus fermentum</name>
    <name type="common">Lactobacillus fermentum</name>
    <dbReference type="NCBI Taxonomy" id="1613"/>
    <lineage>
        <taxon>Bacteria</taxon>
        <taxon>Bacillati</taxon>
        <taxon>Bacillota</taxon>
        <taxon>Bacilli</taxon>
        <taxon>Lactobacillales</taxon>
        <taxon>Lactobacillaceae</taxon>
        <taxon>Limosilactobacillus</taxon>
    </lineage>
</organism>
<keyword evidence="1" id="KW-1133">Transmembrane helix</keyword>
<feature type="domain" description="Rhodanese" evidence="2">
    <location>
        <begin position="50"/>
        <end position="134"/>
    </location>
</feature>
<sequence length="140" mass="16038">MVVLAVSSGLMMLNIVILVLLIVWVGVWGLGAWRRRHYATVLSQEEFQAGLRRAQVIDLRPKDQFDRGHILGARSVPYALLRQQGVDLRADMPIYLYDEGMTVSTQAAVYLNKHGFKQLYILKDGYVRWEGKTKKAKYID</sequence>
<name>A0A1D7ZV98_LIMFE</name>
<dbReference type="Proteomes" id="UP000094714">
    <property type="component" value="Chromosome"/>
</dbReference>
<feature type="transmembrane region" description="Helical" evidence="1">
    <location>
        <begin position="12"/>
        <end position="33"/>
    </location>
</feature>
<dbReference type="EMBL" id="CP017151">
    <property type="protein sequence ID" value="AOR73768.1"/>
    <property type="molecule type" value="Genomic_DNA"/>
</dbReference>
<gene>
    <name evidence="3" type="ORF">LACFE_CDS0291</name>
</gene>